<feature type="region of interest" description="Disordered" evidence="1">
    <location>
        <begin position="21"/>
        <end position="65"/>
    </location>
</feature>
<name>T1GYN4_MEGSC</name>
<feature type="compositionally biased region" description="Low complexity" evidence="1">
    <location>
        <begin position="27"/>
        <end position="36"/>
    </location>
</feature>
<dbReference type="AlphaFoldDB" id="T1GYN4"/>
<dbReference type="EnsemblMetazoa" id="MESCA008970-RA">
    <property type="protein sequence ID" value="MESCA008970-PA"/>
    <property type="gene ID" value="MESCA008970"/>
</dbReference>
<reference evidence="2" key="2">
    <citation type="submission" date="2015-06" db="UniProtKB">
        <authorList>
            <consortium name="EnsemblMetazoa"/>
        </authorList>
    </citation>
    <scope>IDENTIFICATION</scope>
</reference>
<sequence length="120" mass="13384">MQHTHLTQPILLNNSVNNNCQQLQVNSSSPGSTTSDSDNHLNNIHSNIANNQGSNNNYNEGNMNMKSLQGHEHMDTLQQKLGKQIIAKPLPSRPTPFIAHNINHPHLHSLLAHCRNPYIS</sequence>
<dbReference type="STRING" id="36166.T1GYN4"/>
<organism evidence="2 3">
    <name type="scientific">Megaselia scalaris</name>
    <name type="common">Humpbacked fly</name>
    <name type="synonym">Phora scalaris</name>
    <dbReference type="NCBI Taxonomy" id="36166"/>
    <lineage>
        <taxon>Eukaryota</taxon>
        <taxon>Metazoa</taxon>
        <taxon>Ecdysozoa</taxon>
        <taxon>Arthropoda</taxon>
        <taxon>Hexapoda</taxon>
        <taxon>Insecta</taxon>
        <taxon>Pterygota</taxon>
        <taxon>Neoptera</taxon>
        <taxon>Endopterygota</taxon>
        <taxon>Diptera</taxon>
        <taxon>Brachycera</taxon>
        <taxon>Muscomorpha</taxon>
        <taxon>Platypezoidea</taxon>
        <taxon>Phoridae</taxon>
        <taxon>Megaseliini</taxon>
        <taxon>Megaselia</taxon>
    </lineage>
</organism>
<feature type="compositionally biased region" description="Low complexity" evidence="1">
    <location>
        <begin position="47"/>
        <end position="64"/>
    </location>
</feature>
<dbReference type="EMBL" id="CAQQ02142073">
    <property type="status" value="NOT_ANNOTATED_CDS"/>
    <property type="molecule type" value="Genomic_DNA"/>
</dbReference>
<proteinExistence type="predicted"/>
<keyword evidence="3" id="KW-1185">Reference proteome</keyword>
<reference evidence="3" key="1">
    <citation type="submission" date="2013-02" db="EMBL/GenBank/DDBJ databases">
        <authorList>
            <person name="Hughes D."/>
        </authorList>
    </citation>
    <scope>NUCLEOTIDE SEQUENCE</scope>
    <source>
        <strain>Durham</strain>
        <strain evidence="3">NC isolate 2 -- Noor lab</strain>
    </source>
</reference>
<dbReference type="Proteomes" id="UP000015102">
    <property type="component" value="Unassembled WGS sequence"/>
</dbReference>
<protein>
    <submittedName>
        <fullName evidence="2">Uncharacterized protein</fullName>
    </submittedName>
</protein>
<evidence type="ECO:0000313" key="2">
    <source>
        <dbReference type="EnsemblMetazoa" id="MESCA008970-PA"/>
    </source>
</evidence>
<evidence type="ECO:0000256" key="1">
    <source>
        <dbReference type="SAM" id="MobiDB-lite"/>
    </source>
</evidence>
<evidence type="ECO:0000313" key="3">
    <source>
        <dbReference type="Proteomes" id="UP000015102"/>
    </source>
</evidence>
<accession>T1GYN4</accession>
<dbReference type="HOGENOM" id="CLU_2055582_0_0_1"/>